<dbReference type="GO" id="GO:0006820">
    <property type="term" value="P:monoatomic anion transport"/>
    <property type="evidence" value="ECO:0007669"/>
    <property type="project" value="TreeGrafter"/>
</dbReference>
<dbReference type="PANTHER" id="PTHR11662">
    <property type="entry name" value="SOLUTE CARRIER FAMILY 17"/>
    <property type="match status" value="1"/>
</dbReference>
<dbReference type="PANTHER" id="PTHR11662:SF399">
    <property type="entry name" value="FI19708P1-RELATED"/>
    <property type="match status" value="1"/>
</dbReference>
<dbReference type="WBParaSite" id="SBAD_0000927601-mRNA-1">
    <property type="protein sequence ID" value="SBAD_0000927601-mRNA-1"/>
    <property type="gene ID" value="SBAD_0000927601"/>
</dbReference>
<accession>A0A183IZA3</accession>
<dbReference type="InterPro" id="IPR050382">
    <property type="entry name" value="MFS_Na/Anion_cotransporter"/>
</dbReference>
<dbReference type="SUPFAM" id="SSF103473">
    <property type="entry name" value="MFS general substrate transporter"/>
    <property type="match status" value="1"/>
</dbReference>
<evidence type="ECO:0000256" key="1">
    <source>
        <dbReference type="ARBA" id="ARBA00004141"/>
    </source>
</evidence>
<evidence type="ECO:0000256" key="4">
    <source>
        <dbReference type="ARBA" id="ARBA00023136"/>
    </source>
</evidence>
<dbReference type="AlphaFoldDB" id="A0A183IZA3"/>
<dbReference type="Proteomes" id="UP000270296">
    <property type="component" value="Unassembled WGS sequence"/>
</dbReference>
<name>A0A183IZA3_9BILA</name>
<evidence type="ECO:0000256" key="3">
    <source>
        <dbReference type="ARBA" id="ARBA00022989"/>
    </source>
</evidence>
<dbReference type="GO" id="GO:0016020">
    <property type="term" value="C:membrane"/>
    <property type="evidence" value="ECO:0007669"/>
    <property type="project" value="UniProtKB-SubCell"/>
</dbReference>
<sequence length="207" mass="23245">MSIGGFSSVRIVIYVSIVILMPYESYLAYDRYAANDDECVLCWRSLLHNLAMEEDSYHKRLCPDKTMKSDYGSSVATPSNGVEDHQKITRRIGSCYCARRYYLAVCAFLGFCLIYTMRVNLSIAILYMTRNNTNVAANETEGVTSTFDGWDSVTQGVIMGAFFYGYIISQLPGGIQSSVSVSATMRQVPVDNYVILVKEDIYRLSVI</sequence>
<comment type="subcellular location">
    <subcellularLocation>
        <location evidence="1">Membrane</location>
        <topology evidence="1">Multi-pass membrane protein</topology>
    </subcellularLocation>
</comment>
<reference evidence="6 7" key="2">
    <citation type="submission" date="2018-11" db="EMBL/GenBank/DDBJ databases">
        <authorList>
            <consortium name="Pathogen Informatics"/>
        </authorList>
    </citation>
    <scope>NUCLEOTIDE SEQUENCE [LARGE SCALE GENOMIC DNA]</scope>
</reference>
<keyword evidence="7" id="KW-1185">Reference proteome</keyword>
<evidence type="ECO:0000313" key="6">
    <source>
        <dbReference type="EMBL" id="VDP20288.1"/>
    </source>
</evidence>
<dbReference type="InterPro" id="IPR036259">
    <property type="entry name" value="MFS_trans_sf"/>
</dbReference>
<protein>
    <submittedName>
        <fullName evidence="8">MFS domain-containing protein</fullName>
    </submittedName>
</protein>
<gene>
    <name evidence="6" type="ORF">SBAD_LOCUS8951</name>
</gene>
<evidence type="ECO:0000256" key="5">
    <source>
        <dbReference type="SAM" id="Phobius"/>
    </source>
</evidence>
<keyword evidence="2 5" id="KW-0812">Transmembrane</keyword>
<evidence type="ECO:0000256" key="2">
    <source>
        <dbReference type="ARBA" id="ARBA00022692"/>
    </source>
</evidence>
<keyword evidence="3 5" id="KW-1133">Transmembrane helix</keyword>
<keyword evidence="4 5" id="KW-0472">Membrane</keyword>
<dbReference type="Gene3D" id="1.20.1250.20">
    <property type="entry name" value="MFS general substrate transporter like domains"/>
    <property type="match status" value="1"/>
</dbReference>
<evidence type="ECO:0000313" key="7">
    <source>
        <dbReference type="Proteomes" id="UP000270296"/>
    </source>
</evidence>
<organism evidence="8">
    <name type="scientific">Soboliphyme baturini</name>
    <dbReference type="NCBI Taxonomy" id="241478"/>
    <lineage>
        <taxon>Eukaryota</taxon>
        <taxon>Metazoa</taxon>
        <taxon>Ecdysozoa</taxon>
        <taxon>Nematoda</taxon>
        <taxon>Enoplea</taxon>
        <taxon>Dorylaimia</taxon>
        <taxon>Dioctophymatida</taxon>
        <taxon>Dioctophymatoidea</taxon>
        <taxon>Soboliphymatidae</taxon>
        <taxon>Soboliphyme</taxon>
    </lineage>
</organism>
<feature type="transmembrane region" description="Helical" evidence="5">
    <location>
        <begin position="6"/>
        <end position="23"/>
    </location>
</feature>
<proteinExistence type="predicted"/>
<dbReference type="EMBL" id="UZAM01012148">
    <property type="protein sequence ID" value="VDP20288.1"/>
    <property type="molecule type" value="Genomic_DNA"/>
</dbReference>
<dbReference type="OrthoDB" id="2985014at2759"/>
<feature type="transmembrane region" description="Helical" evidence="5">
    <location>
        <begin position="101"/>
        <end position="128"/>
    </location>
</feature>
<reference evidence="8" key="1">
    <citation type="submission" date="2016-06" db="UniProtKB">
        <authorList>
            <consortium name="WormBaseParasite"/>
        </authorList>
    </citation>
    <scope>IDENTIFICATION</scope>
</reference>
<evidence type="ECO:0000313" key="8">
    <source>
        <dbReference type="WBParaSite" id="SBAD_0000927601-mRNA-1"/>
    </source>
</evidence>
<dbReference type="GO" id="GO:0022857">
    <property type="term" value="F:transmembrane transporter activity"/>
    <property type="evidence" value="ECO:0007669"/>
    <property type="project" value="TreeGrafter"/>
</dbReference>